<proteinExistence type="predicted"/>
<sequence length="104" mass="12201">MPWSTSDRRQRLPRNWRHIVARIRRRDKDRCQVRLADGSQCPNSYGAIDHIRNDDDHRDENLRVICDPHHAEKTGKESAAGRAANRRKQQAKFRRTEQHPGLVG</sequence>
<evidence type="ECO:0000313" key="3">
    <source>
        <dbReference type="Proteomes" id="UP000243528"/>
    </source>
</evidence>
<gene>
    <name evidence="2" type="ORF">CLV30_106123</name>
</gene>
<evidence type="ECO:0000313" key="2">
    <source>
        <dbReference type="EMBL" id="PSL04119.1"/>
    </source>
</evidence>
<reference evidence="2 3" key="1">
    <citation type="submission" date="2018-03" db="EMBL/GenBank/DDBJ databases">
        <title>Genomic Encyclopedia of Archaeal and Bacterial Type Strains, Phase II (KMG-II): from individual species to whole genera.</title>
        <authorList>
            <person name="Goeker M."/>
        </authorList>
    </citation>
    <scope>NUCLEOTIDE SEQUENCE [LARGE SCALE GENOMIC DNA]</scope>
    <source>
        <strain evidence="2 3">DSM 45211</strain>
    </source>
</reference>
<organism evidence="2 3">
    <name type="scientific">Haloactinopolyspora alba</name>
    <dbReference type="NCBI Taxonomy" id="648780"/>
    <lineage>
        <taxon>Bacteria</taxon>
        <taxon>Bacillati</taxon>
        <taxon>Actinomycetota</taxon>
        <taxon>Actinomycetes</taxon>
        <taxon>Jiangellales</taxon>
        <taxon>Jiangellaceae</taxon>
        <taxon>Haloactinopolyspora</taxon>
    </lineage>
</organism>
<dbReference type="AlphaFoldDB" id="A0A2P8E3S5"/>
<feature type="region of interest" description="Disordered" evidence="1">
    <location>
        <begin position="68"/>
        <end position="104"/>
    </location>
</feature>
<accession>A0A2P8E3S5</accession>
<evidence type="ECO:0008006" key="4">
    <source>
        <dbReference type="Google" id="ProtNLM"/>
    </source>
</evidence>
<comment type="caution">
    <text evidence="2">The sequence shown here is derived from an EMBL/GenBank/DDBJ whole genome shotgun (WGS) entry which is preliminary data.</text>
</comment>
<dbReference type="Proteomes" id="UP000243528">
    <property type="component" value="Unassembled WGS sequence"/>
</dbReference>
<name>A0A2P8E3S5_9ACTN</name>
<dbReference type="EMBL" id="PYGE01000006">
    <property type="protein sequence ID" value="PSL04119.1"/>
    <property type="molecule type" value="Genomic_DNA"/>
</dbReference>
<feature type="compositionally biased region" description="Basic residues" evidence="1">
    <location>
        <begin position="84"/>
        <end position="93"/>
    </location>
</feature>
<keyword evidence="3" id="KW-1185">Reference proteome</keyword>
<evidence type="ECO:0000256" key="1">
    <source>
        <dbReference type="SAM" id="MobiDB-lite"/>
    </source>
</evidence>
<protein>
    <recommendedName>
        <fullName evidence="4">HNH endonuclease</fullName>
    </recommendedName>
</protein>
<dbReference type="OrthoDB" id="3234360at2"/>